<feature type="signal peptide" evidence="2">
    <location>
        <begin position="1"/>
        <end position="15"/>
    </location>
</feature>
<feature type="region of interest" description="Disordered" evidence="1">
    <location>
        <begin position="25"/>
        <end position="82"/>
    </location>
</feature>
<protein>
    <submittedName>
        <fullName evidence="3">Uncharacterized protein</fullName>
    </submittedName>
</protein>
<accession>A0A5J9SDN0</accession>
<feature type="compositionally biased region" description="Polar residues" evidence="1">
    <location>
        <begin position="360"/>
        <end position="378"/>
    </location>
</feature>
<keyword evidence="4" id="KW-1185">Reference proteome</keyword>
<dbReference type="AlphaFoldDB" id="A0A5J9SDN0"/>
<evidence type="ECO:0000256" key="2">
    <source>
        <dbReference type="SAM" id="SignalP"/>
    </source>
</evidence>
<comment type="caution">
    <text evidence="3">The sequence shown here is derived from an EMBL/GenBank/DDBJ whole genome shotgun (WGS) entry which is preliminary data.</text>
</comment>
<evidence type="ECO:0000313" key="4">
    <source>
        <dbReference type="Proteomes" id="UP000324897"/>
    </source>
</evidence>
<keyword evidence="2" id="KW-0732">Signal</keyword>
<evidence type="ECO:0000313" key="3">
    <source>
        <dbReference type="EMBL" id="TVT96856.1"/>
    </source>
</evidence>
<feature type="compositionally biased region" description="Basic and acidic residues" evidence="1">
    <location>
        <begin position="36"/>
        <end position="67"/>
    </location>
</feature>
<proteinExistence type="predicted"/>
<gene>
    <name evidence="3" type="ORF">EJB05_57933</name>
</gene>
<dbReference type="EMBL" id="RWGY01001120">
    <property type="protein sequence ID" value="TVT96856.1"/>
    <property type="molecule type" value="Genomic_DNA"/>
</dbReference>
<feature type="chain" id="PRO_5023823732" evidence="2">
    <location>
        <begin position="16"/>
        <end position="386"/>
    </location>
</feature>
<feature type="region of interest" description="Disordered" evidence="1">
    <location>
        <begin position="360"/>
        <end position="386"/>
    </location>
</feature>
<feature type="non-terminal residue" evidence="3">
    <location>
        <position position="386"/>
    </location>
</feature>
<dbReference type="Gramene" id="TVT96856">
    <property type="protein sequence ID" value="TVT96856"/>
    <property type="gene ID" value="EJB05_57933"/>
</dbReference>
<reference evidence="3 4" key="1">
    <citation type="journal article" date="2019" name="Sci. Rep.">
        <title>A high-quality genome of Eragrostis curvula grass provides insights into Poaceae evolution and supports new strategies to enhance forage quality.</title>
        <authorList>
            <person name="Carballo J."/>
            <person name="Santos B.A.C.M."/>
            <person name="Zappacosta D."/>
            <person name="Garbus I."/>
            <person name="Selva J.P."/>
            <person name="Gallo C.A."/>
            <person name="Diaz A."/>
            <person name="Albertini E."/>
            <person name="Caccamo M."/>
            <person name="Echenique V."/>
        </authorList>
    </citation>
    <scope>NUCLEOTIDE SEQUENCE [LARGE SCALE GENOMIC DNA]</scope>
    <source>
        <strain evidence="4">cv. Victoria</strain>
        <tissue evidence="3">Leaf</tissue>
    </source>
</reference>
<organism evidence="3 4">
    <name type="scientific">Eragrostis curvula</name>
    <name type="common">weeping love grass</name>
    <dbReference type="NCBI Taxonomy" id="38414"/>
    <lineage>
        <taxon>Eukaryota</taxon>
        <taxon>Viridiplantae</taxon>
        <taxon>Streptophyta</taxon>
        <taxon>Embryophyta</taxon>
        <taxon>Tracheophyta</taxon>
        <taxon>Spermatophyta</taxon>
        <taxon>Magnoliopsida</taxon>
        <taxon>Liliopsida</taxon>
        <taxon>Poales</taxon>
        <taxon>Poaceae</taxon>
        <taxon>PACMAD clade</taxon>
        <taxon>Chloridoideae</taxon>
        <taxon>Eragrostideae</taxon>
        <taxon>Eragrostidinae</taxon>
        <taxon>Eragrostis</taxon>
    </lineage>
</organism>
<dbReference type="Proteomes" id="UP000324897">
    <property type="component" value="Unassembled WGS sequence"/>
</dbReference>
<name>A0A5J9SDN0_9POAL</name>
<evidence type="ECO:0000256" key="1">
    <source>
        <dbReference type="SAM" id="MobiDB-lite"/>
    </source>
</evidence>
<sequence length="386" mass="43686">MLLLLSLLLPVRLRTLRIELQMISSDQEDSPAGRPLSDRTNIETAGEHDSELLAKKREEGRERTRLCRERKKAAKRRESTRWEHEHPLLAKRRADQRERTRLCRERKKGGRKINRQICSPIRYRGNTKGGKENQQADLLPNSLLGSSQTIQKSRKCGFGDVISLEIASDEFQNEATSRANKRGPTSLSAVKDPKLGTCNIRVDARGIEGKSTVGAHNPSLNNGEPSPLSAVTNLTAHKNQETDMGTINGDDESWLHRNDHFAPRPYGGMQNDHDSSCAIWDHEIQNVLQTAMSQEHNQGHGMAILDHVVQGEDHATPEDLQRAQWHIRTERSRKRKRGNQVNVADLQRNLEFQRKYHLRNTTQMKPQVTPSGNVNPSLGTVDHNHG</sequence>